<dbReference type="RefSeq" id="WP_386820315.1">
    <property type="nucleotide sequence ID" value="NZ_JBHUIT010000017.1"/>
</dbReference>
<keyword evidence="3 5" id="KW-0012">Acyltransferase</keyword>
<dbReference type="GO" id="GO:0016746">
    <property type="term" value="F:acyltransferase activity"/>
    <property type="evidence" value="ECO:0007669"/>
    <property type="project" value="UniProtKB-KW"/>
</dbReference>
<evidence type="ECO:0000313" key="6">
    <source>
        <dbReference type="Proteomes" id="UP001597375"/>
    </source>
</evidence>
<gene>
    <name evidence="5" type="ORF">ACFSSA_10085</name>
</gene>
<dbReference type="EC" id="2.3.1.-" evidence="5"/>
<dbReference type="PROSITE" id="PS51186">
    <property type="entry name" value="GNAT"/>
    <property type="match status" value="1"/>
</dbReference>
<dbReference type="PIRSF" id="PIRSF000423">
    <property type="entry name" value="ArgA"/>
    <property type="match status" value="1"/>
</dbReference>
<accession>A0ABW5D816</accession>
<feature type="domain" description="N-acetyltransferase" evidence="4">
    <location>
        <begin position="219"/>
        <end position="366"/>
    </location>
</feature>
<dbReference type="SUPFAM" id="SSF53633">
    <property type="entry name" value="Carbamate kinase-like"/>
    <property type="match status" value="1"/>
</dbReference>
<organism evidence="5 6">
    <name type="scientific">Luteolibacter algae</name>
    <dbReference type="NCBI Taxonomy" id="454151"/>
    <lineage>
        <taxon>Bacteria</taxon>
        <taxon>Pseudomonadati</taxon>
        <taxon>Verrucomicrobiota</taxon>
        <taxon>Verrucomicrobiia</taxon>
        <taxon>Verrucomicrobiales</taxon>
        <taxon>Verrucomicrobiaceae</taxon>
        <taxon>Luteolibacter</taxon>
    </lineage>
</organism>
<evidence type="ECO:0000259" key="4">
    <source>
        <dbReference type="PROSITE" id="PS51186"/>
    </source>
</evidence>
<dbReference type="Proteomes" id="UP001597375">
    <property type="component" value="Unassembled WGS sequence"/>
</dbReference>
<dbReference type="CDD" id="cd04301">
    <property type="entry name" value="NAT_SF"/>
    <property type="match status" value="1"/>
</dbReference>
<comment type="caution">
    <text evidence="5">The sequence shown here is derived from an EMBL/GenBank/DDBJ whole genome shotgun (WGS) entry which is preliminary data.</text>
</comment>
<dbReference type="Pfam" id="PF00583">
    <property type="entry name" value="Acetyltransf_1"/>
    <property type="match status" value="1"/>
</dbReference>
<dbReference type="InterPro" id="IPR010167">
    <property type="entry name" value="NH2A_AcTrfase"/>
</dbReference>
<evidence type="ECO:0000256" key="2">
    <source>
        <dbReference type="ARBA" id="ARBA00022679"/>
    </source>
</evidence>
<dbReference type="InterPro" id="IPR036393">
    <property type="entry name" value="AceGlu_kinase-like_sf"/>
</dbReference>
<name>A0ABW5D816_9BACT</name>
<dbReference type="InterPro" id="IPR000182">
    <property type="entry name" value="GNAT_dom"/>
</dbReference>
<dbReference type="PANTHER" id="PTHR30602">
    <property type="entry name" value="AMINO-ACID ACETYLTRANSFERASE"/>
    <property type="match status" value="1"/>
</dbReference>
<keyword evidence="6" id="KW-1185">Reference proteome</keyword>
<keyword evidence="2 5" id="KW-0808">Transferase</keyword>
<dbReference type="Gene3D" id="3.40.1160.10">
    <property type="entry name" value="Acetylglutamate kinase-like"/>
    <property type="match status" value="1"/>
</dbReference>
<dbReference type="SUPFAM" id="SSF55729">
    <property type="entry name" value="Acyl-CoA N-acyltransferases (Nat)"/>
    <property type="match status" value="1"/>
</dbReference>
<evidence type="ECO:0000256" key="3">
    <source>
        <dbReference type="ARBA" id="ARBA00023315"/>
    </source>
</evidence>
<comment type="pathway">
    <text evidence="1">Amino-acid biosynthesis; L-arginine biosynthesis.</text>
</comment>
<dbReference type="Gene3D" id="3.40.630.30">
    <property type="match status" value="1"/>
</dbReference>
<sequence length="366" mass="40504">MPEFSLIAVVEKSDLRAVLQYIPQFRGKIFCVLIEAGLLPEPAVAETLLDLAVLEDLGVKLVLGVLGGDLKDLYDWTLECEIMAARVTRPIGDDLAAKEVREILQRGQSAIIDASGFGPLDREVVDFAKLIGVTKVIALLEESILVNGQPAHAIRAADVPETLANEDVQGKELLLSAAEACHRGVPRVHVLNGRQQGVLVDELFSNEGVGTMVHADSYRIIRELREDDIPELLGMIGRVVRRTKLVARTYEDIYEKISDYHVMTIDDNVVGCVALHEYIGENCAEVACLYVKQAHEGRGYGYELVEHAEHLALAKQIPRVFALTNRAAEFFKRAGYQQMDLDALPEKRRAQFIASGRDSLVFGKTF</sequence>
<evidence type="ECO:0000313" key="5">
    <source>
        <dbReference type="EMBL" id="MFD2257027.1"/>
    </source>
</evidence>
<dbReference type="InterPro" id="IPR016181">
    <property type="entry name" value="Acyl_CoA_acyltransferase"/>
</dbReference>
<proteinExistence type="predicted"/>
<dbReference type="PANTHER" id="PTHR30602:SF12">
    <property type="entry name" value="AMINO-ACID ACETYLTRANSFERASE NAGS1, CHLOROPLASTIC-RELATED"/>
    <property type="match status" value="1"/>
</dbReference>
<dbReference type="EMBL" id="JBHUIT010000017">
    <property type="protein sequence ID" value="MFD2257027.1"/>
    <property type="molecule type" value="Genomic_DNA"/>
</dbReference>
<protein>
    <submittedName>
        <fullName evidence="5">GNAT family N-acetyltransferase</fullName>
        <ecNumber evidence="5">2.3.1.-</ecNumber>
    </submittedName>
</protein>
<evidence type="ECO:0000256" key="1">
    <source>
        <dbReference type="ARBA" id="ARBA00004730"/>
    </source>
</evidence>
<reference evidence="6" key="1">
    <citation type="journal article" date="2019" name="Int. J. Syst. Evol. Microbiol.">
        <title>The Global Catalogue of Microorganisms (GCM) 10K type strain sequencing project: providing services to taxonomists for standard genome sequencing and annotation.</title>
        <authorList>
            <consortium name="The Broad Institute Genomics Platform"/>
            <consortium name="The Broad Institute Genome Sequencing Center for Infectious Disease"/>
            <person name="Wu L."/>
            <person name="Ma J."/>
        </authorList>
    </citation>
    <scope>NUCLEOTIDE SEQUENCE [LARGE SCALE GENOMIC DNA]</scope>
    <source>
        <strain evidence="6">CGMCC 4.7106</strain>
    </source>
</reference>